<comment type="similarity">
    <text evidence="1 7">Belongs to the UPF0758 family.</text>
</comment>
<dbReference type="Pfam" id="PF20582">
    <property type="entry name" value="UPF0758_N"/>
    <property type="match status" value="1"/>
</dbReference>
<keyword evidence="4" id="KW-0378">Hydrolase</keyword>
<dbReference type="InterPro" id="IPR020891">
    <property type="entry name" value="UPF0758_CS"/>
</dbReference>
<dbReference type="GO" id="GO:0006508">
    <property type="term" value="P:proteolysis"/>
    <property type="evidence" value="ECO:0007669"/>
    <property type="project" value="UniProtKB-KW"/>
</dbReference>
<evidence type="ECO:0000256" key="6">
    <source>
        <dbReference type="ARBA" id="ARBA00023049"/>
    </source>
</evidence>
<evidence type="ECO:0000256" key="2">
    <source>
        <dbReference type="ARBA" id="ARBA00022670"/>
    </source>
</evidence>
<dbReference type="NCBIfam" id="TIGR00608">
    <property type="entry name" value="radc"/>
    <property type="match status" value="1"/>
</dbReference>
<dbReference type="InterPro" id="IPR046778">
    <property type="entry name" value="UPF0758_N"/>
</dbReference>
<dbReference type="Pfam" id="PF04002">
    <property type="entry name" value="RadC"/>
    <property type="match status" value="1"/>
</dbReference>
<dbReference type="AlphaFoldDB" id="A0A4R1RW96"/>
<evidence type="ECO:0000256" key="7">
    <source>
        <dbReference type="RuleBase" id="RU003797"/>
    </source>
</evidence>
<proteinExistence type="inferred from homology"/>
<name>A0A4R1RW96_HYDET</name>
<evidence type="ECO:0000313" key="9">
    <source>
        <dbReference type="EMBL" id="TCL70951.1"/>
    </source>
</evidence>
<evidence type="ECO:0000256" key="5">
    <source>
        <dbReference type="ARBA" id="ARBA00022833"/>
    </source>
</evidence>
<dbReference type="InterPro" id="IPR001405">
    <property type="entry name" value="UPF0758"/>
</dbReference>
<dbReference type="SUPFAM" id="SSF102712">
    <property type="entry name" value="JAB1/MPN domain"/>
    <property type="match status" value="1"/>
</dbReference>
<dbReference type="Gene3D" id="1.10.150.20">
    <property type="entry name" value="5' to 3' exonuclease, C-terminal subdomain"/>
    <property type="match status" value="1"/>
</dbReference>
<evidence type="ECO:0000256" key="1">
    <source>
        <dbReference type="ARBA" id="ARBA00010243"/>
    </source>
</evidence>
<keyword evidence="2" id="KW-0645">Protease</keyword>
<dbReference type="PANTHER" id="PTHR30471">
    <property type="entry name" value="DNA REPAIR PROTEIN RADC"/>
    <property type="match status" value="1"/>
</dbReference>
<keyword evidence="3" id="KW-0479">Metal-binding</keyword>
<dbReference type="EMBL" id="SLUN01000008">
    <property type="protein sequence ID" value="TCL70951.1"/>
    <property type="molecule type" value="Genomic_DNA"/>
</dbReference>
<feature type="domain" description="MPN" evidence="8">
    <location>
        <begin position="106"/>
        <end position="228"/>
    </location>
</feature>
<reference evidence="9 10" key="1">
    <citation type="submission" date="2019-03" db="EMBL/GenBank/DDBJ databases">
        <title>Genomic Encyclopedia of Type Strains, Phase IV (KMG-IV): sequencing the most valuable type-strain genomes for metagenomic binning, comparative biology and taxonomic classification.</title>
        <authorList>
            <person name="Goeker M."/>
        </authorList>
    </citation>
    <scope>NUCLEOTIDE SEQUENCE [LARGE SCALE GENOMIC DNA]</scope>
    <source>
        <strain evidence="9 10">LX-B</strain>
    </source>
</reference>
<dbReference type="PROSITE" id="PS01302">
    <property type="entry name" value="UPF0758"/>
    <property type="match status" value="1"/>
</dbReference>
<dbReference type="InterPro" id="IPR010994">
    <property type="entry name" value="RuvA_2-like"/>
</dbReference>
<dbReference type="InterPro" id="IPR037518">
    <property type="entry name" value="MPN"/>
</dbReference>
<evidence type="ECO:0000256" key="3">
    <source>
        <dbReference type="ARBA" id="ARBA00022723"/>
    </source>
</evidence>
<dbReference type="Gene3D" id="3.40.140.10">
    <property type="entry name" value="Cytidine Deaminase, domain 2"/>
    <property type="match status" value="1"/>
</dbReference>
<gene>
    <name evidence="9" type="ORF">EDC14_100898</name>
</gene>
<dbReference type="GO" id="GO:0008237">
    <property type="term" value="F:metallopeptidase activity"/>
    <property type="evidence" value="ECO:0007669"/>
    <property type="project" value="UniProtKB-KW"/>
</dbReference>
<dbReference type="InterPro" id="IPR025657">
    <property type="entry name" value="RadC_JAB"/>
</dbReference>
<accession>A0A4R1RW96</accession>
<dbReference type="NCBIfam" id="NF000642">
    <property type="entry name" value="PRK00024.1"/>
    <property type="match status" value="1"/>
</dbReference>
<dbReference type="CDD" id="cd08071">
    <property type="entry name" value="MPN_DUF2466"/>
    <property type="match status" value="1"/>
</dbReference>
<evidence type="ECO:0000256" key="4">
    <source>
        <dbReference type="ARBA" id="ARBA00022801"/>
    </source>
</evidence>
<dbReference type="PROSITE" id="PS50249">
    <property type="entry name" value="MPN"/>
    <property type="match status" value="1"/>
</dbReference>
<sequence length="229" mass="25173">MENRPTIKDLPLEERPRERLIHNGPEHLAAAELIAIILRTGSANRTAINVAEELIATYKDLRGLAKASVAEIAHCHGIGPAKAVQLKAAFELGRRVLTSNPVQQPAIRNPQDIFDLLKASFQDLDREHFKVVHLNTKNQVLKIETTAIGILSSSPVHPREVFKEAVKMSSAGVVLAHNHPSGDPTPSKDDLLLTSRLREAGEILGISVIDHVIFGDNRYISLKERGHLS</sequence>
<dbReference type="SUPFAM" id="SSF47781">
    <property type="entry name" value="RuvA domain 2-like"/>
    <property type="match status" value="1"/>
</dbReference>
<dbReference type="PANTHER" id="PTHR30471:SF3">
    <property type="entry name" value="UPF0758 PROTEIN YEES-RELATED"/>
    <property type="match status" value="1"/>
</dbReference>
<keyword evidence="10" id="KW-1185">Reference proteome</keyword>
<evidence type="ECO:0000259" key="8">
    <source>
        <dbReference type="PROSITE" id="PS50249"/>
    </source>
</evidence>
<dbReference type="Proteomes" id="UP000295008">
    <property type="component" value="Unassembled WGS sequence"/>
</dbReference>
<evidence type="ECO:0000313" key="10">
    <source>
        <dbReference type="Proteomes" id="UP000295008"/>
    </source>
</evidence>
<organism evidence="9 10">
    <name type="scientific">Hydrogenispora ethanolica</name>
    <dbReference type="NCBI Taxonomy" id="1082276"/>
    <lineage>
        <taxon>Bacteria</taxon>
        <taxon>Bacillati</taxon>
        <taxon>Bacillota</taxon>
        <taxon>Hydrogenispora</taxon>
    </lineage>
</organism>
<dbReference type="GO" id="GO:0046872">
    <property type="term" value="F:metal ion binding"/>
    <property type="evidence" value="ECO:0007669"/>
    <property type="project" value="UniProtKB-KW"/>
</dbReference>
<keyword evidence="6" id="KW-0482">Metalloprotease</keyword>
<dbReference type="OrthoDB" id="9804482at2"/>
<comment type="caution">
    <text evidence="9">The sequence shown here is derived from an EMBL/GenBank/DDBJ whole genome shotgun (WGS) entry which is preliminary data.</text>
</comment>
<dbReference type="RefSeq" id="WP_132013915.1">
    <property type="nucleotide sequence ID" value="NZ_SLUN01000008.1"/>
</dbReference>
<keyword evidence="5" id="KW-0862">Zinc</keyword>
<protein>
    <submittedName>
        <fullName evidence="9">DNA replication and repair protein RadC</fullName>
    </submittedName>
</protein>